<name>A0A1Y2A3F6_9PLEO</name>
<comment type="caution">
    <text evidence="1">The sequence shown here is derived from an EMBL/GenBank/DDBJ whole genome shotgun (WGS) entry which is preliminary data.</text>
</comment>
<evidence type="ECO:0000313" key="1">
    <source>
        <dbReference type="EMBL" id="ORY16964.1"/>
    </source>
</evidence>
<sequence length="193" mass="22079">MGKVKKWFYGGSRPTQSHVRIFLRHRSPHAQVITRLLFHIPVHGSISSLAEIVFQKGSQECQECQESDIEEVWSFSADIPAATEIDQRSLSINKIFGRNCLVTKVRTWYMLRKSEYSLVLELNERNSSSWRNTNHLSADASVIFTRGALTSTVMFYIQRSSCISHCTPKVIPLGSNVLTMSLKRRQNCNNFLI</sequence>
<reference evidence="1 2" key="1">
    <citation type="submission" date="2016-07" db="EMBL/GenBank/DDBJ databases">
        <title>Pervasive Adenine N6-methylation of Active Genes in Fungi.</title>
        <authorList>
            <consortium name="DOE Joint Genome Institute"/>
            <person name="Mondo S.J."/>
            <person name="Dannebaum R.O."/>
            <person name="Kuo R.C."/>
            <person name="Labutti K."/>
            <person name="Haridas S."/>
            <person name="Kuo A."/>
            <person name="Salamov A."/>
            <person name="Ahrendt S.R."/>
            <person name="Lipzen A."/>
            <person name="Sullivan W."/>
            <person name="Andreopoulos W.B."/>
            <person name="Clum A."/>
            <person name="Lindquist E."/>
            <person name="Daum C."/>
            <person name="Ramamoorthy G.K."/>
            <person name="Gryganskyi A."/>
            <person name="Culley D."/>
            <person name="Magnuson J.K."/>
            <person name="James T.Y."/>
            <person name="O'Malley M.A."/>
            <person name="Stajich J.E."/>
            <person name="Spatafora J.W."/>
            <person name="Visel A."/>
            <person name="Grigoriev I.V."/>
        </authorList>
    </citation>
    <scope>NUCLEOTIDE SEQUENCE [LARGE SCALE GENOMIC DNA]</scope>
    <source>
        <strain evidence="1 2">CBS 115471</strain>
    </source>
</reference>
<accession>A0A1Y2A3F6</accession>
<evidence type="ECO:0000313" key="2">
    <source>
        <dbReference type="Proteomes" id="UP000193144"/>
    </source>
</evidence>
<dbReference type="AlphaFoldDB" id="A0A1Y2A3F6"/>
<gene>
    <name evidence="1" type="ORF">BCR34DRAFT_556340</name>
</gene>
<proteinExistence type="predicted"/>
<protein>
    <submittedName>
        <fullName evidence="1">Uncharacterized protein</fullName>
    </submittedName>
</protein>
<organism evidence="1 2">
    <name type="scientific">Clohesyomyces aquaticus</name>
    <dbReference type="NCBI Taxonomy" id="1231657"/>
    <lineage>
        <taxon>Eukaryota</taxon>
        <taxon>Fungi</taxon>
        <taxon>Dikarya</taxon>
        <taxon>Ascomycota</taxon>
        <taxon>Pezizomycotina</taxon>
        <taxon>Dothideomycetes</taxon>
        <taxon>Pleosporomycetidae</taxon>
        <taxon>Pleosporales</taxon>
        <taxon>Lindgomycetaceae</taxon>
        <taxon>Clohesyomyces</taxon>
    </lineage>
</organism>
<keyword evidence="2" id="KW-1185">Reference proteome</keyword>
<dbReference type="EMBL" id="MCFA01000015">
    <property type="protein sequence ID" value="ORY16964.1"/>
    <property type="molecule type" value="Genomic_DNA"/>
</dbReference>
<dbReference type="Proteomes" id="UP000193144">
    <property type="component" value="Unassembled WGS sequence"/>
</dbReference>